<dbReference type="HAMAP" id="MF_00226_B">
    <property type="entry name" value="CinA_B"/>
    <property type="match status" value="1"/>
</dbReference>
<dbReference type="AlphaFoldDB" id="A0A933IDM5"/>
<dbReference type="InterPro" id="IPR008135">
    <property type="entry name" value="Competence-induced_CinA"/>
</dbReference>
<dbReference type="SUPFAM" id="SSF142433">
    <property type="entry name" value="CinA-like"/>
    <property type="match status" value="1"/>
</dbReference>
<dbReference type="Pfam" id="PF00994">
    <property type="entry name" value="MoCF_biosynth"/>
    <property type="match status" value="1"/>
</dbReference>
<comment type="caution">
    <text evidence="3">The sequence shown here is derived from an EMBL/GenBank/DDBJ whole genome shotgun (WGS) entry which is preliminary data.</text>
</comment>
<reference evidence="3" key="1">
    <citation type="submission" date="2020-07" db="EMBL/GenBank/DDBJ databases">
        <title>Huge and variable diversity of episymbiotic CPR bacteria and DPANN archaea in groundwater ecosystems.</title>
        <authorList>
            <person name="He C.Y."/>
            <person name="Keren R."/>
            <person name="Whittaker M."/>
            <person name="Farag I.F."/>
            <person name="Doudna J."/>
            <person name="Cate J.H.D."/>
            <person name="Banfield J.F."/>
        </authorList>
    </citation>
    <scope>NUCLEOTIDE SEQUENCE</scope>
    <source>
        <strain evidence="3">NC_groundwater_1520_Pr4_B-0.1um_53_5</strain>
    </source>
</reference>
<comment type="similarity">
    <text evidence="1">Belongs to the CinA family.</text>
</comment>
<dbReference type="PIRSF" id="PIRSF006728">
    <property type="entry name" value="CinA"/>
    <property type="match status" value="1"/>
</dbReference>
<dbReference type="PANTHER" id="PTHR13939:SF0">
    <property type="entry name" value="NMN AMIDOHYDROLASE-LIKE PROTEIN YFAY"/>
    <property type="match status" value="1"/>
</dbReference>
<proteinExistence type="inferred from homology"/>
<dbReference type="Gene3D" id="3.90.950.20">
    <property type="entry name" value="CinA-like"/>
    <property type="match status" value="1"/>
</dbReference>
<dbReference type="SUPFAM" id="SSF53218">
    <property type="entry name" value="Molybdenum cofactor biosynthesis proteins"/>
    <property type="match status" value="1"/>
</dbReference>
<dbReference type="InterPro" id="IPR050101">
    <property type="entry name" value="CinA"/>
</dbReference>
<evidence type="ECO:0000313" key="3">
    <source>
        <dbReference type="EMBL" id="MBI4726533.1"/>
    </source>
</evidence>
<feature type="domain" description="MoaB/Mog" evidence="2">
    <location>
        <begin position="4"/>
        <end position="171"/>
    </location>
</feature>
<name>A0A933IDM5_UNCT6</name>
<dbReference type="Proteomes" id="UP000736328">
    <property type="component" value="Unassembled WGS sequence"/>
</dbReference>
<dbReference type="InterPro" id="IPR041424">
    <property type="entry name" value="CinA_KH"/>
</dbReference>
<dbReference type="NCBIfam" id="TIGR00200">
    <property type="entry name" value="cinA_nterm"/>
    <property type="match status" value="1"/>
</dbReference>
<gene>
    <name evidence="3" type="ORF">HY768_04810</name>
</gene>
<evidence type="ECO:0000256" key="1">
    <source>
        <dbReference type="HAMAP-Rule" id="MF_00226"/>
    </source>
</evidence>
<dbReference type="SMART" id="SM00852">
    <property type="entry name" value="MoCF_biosynth"/>
    <property type="match status" value="1"/>
</dbReference>
<accession>A0A933IDM5</accession>
<sequence length="411" mass="44409">MKAVIITIGNEILSGLTIDTNSVYLGKELGSIGIPVCRKISVGDKSQNIIEAVMAGLKAGHLVICTGGLGPTSDDLTLKVLAKHFNRKLILNQSVFEYLKSRFAKKGVGMPACNKKQALVPEKSKVLFNSQGTAPGILFNLKNKKVILLPGVPREVKAIWQERLKDLLRESGNHYIISRALRTAGIPESAIAEKLSVLEKTLKPGVLAYLPGHLGVDLRVTLHGADQKTLNRQANEIIRKIKIALKHHIYGCDKQTLEQTVGLILKKKKLSLSLAESCTGGLVGDRITNVPGSSLYFKGGVVAYGNQIKQNMLGVKAQTLLNHGAVSVEAVREMALGARKIFKSDIGLSISGIAGPDGGCPLKPVGLVFIGISGHQEIKVFEKRFLGPRRQIKEMAAQIALNELRLYLTSV</sequence>
<dbReference type="InterPro" id="IPR036653">
    <property type="entry name" value="CinA-like_C"/>
</dbReference>
<dbReference type="InterPro" id="IPR001453">
    <property type="entry name" value="MoaB/Mog_dom"/>
</dbReference>
<dbReference type="InterPro" id="IPR008136">
    <property type="entry name" value="CinA_C"/>
</dbReference>
<dbReference type="EMBL" id="JACQXR010000058">
    <property type="protein sequence ID" value="MBI4726533.1"/>
    <property type="molecule type" value="Genomic_DNA"/>
</dbReference>
<dbReference type="CDD" id="cd00885">
    <property type="entry name" value="cinA"/>
    <property type="match status" value="1"/>
</dbReference>
<dbReference type="PANTHER" id="PTHR13939">
    <property type="entry name" value="NICOTINAMIDE-NUCLEOTIDE AMIDOHYDROLASE PNCC"/>
    <property type="match status" value="1"/>
</dbReference>
<dbReference type="Gene3D" id="3.30.70.2860">
    <property type="match status" value="1"/>
</dbReference>
<dbReference type="Gene3D" id="3.40.980.10">
    <property type="entry name" value="MoaB/Mog-like domain"/>
    <property type="match status" value="1"/>
</dbReference>
<dbReference type="NCBIfam" id="NF001813">
    <property type="entry name" value="PRK00549.1"/>
    <property type="match status" value="1"/>
</dbReference>
<dbReference type="Pfam" id="PF02464">
    <property type="entry name" value="CinA"/>
    <property type="match status" value="1"/>
</dbReference>
<dbReference type="NCBIfam" id="TIGR00199">
    <property type="entry name" value="PncC_domain"/>
    <property type="match status" value="1"/>
</dbReference>
<evidence type="ECO:0000313" key="4">
    <source>
        <dbReference type="Proteomes" id="UP000736328"/>
    </source>
</evidence>
<organism evidence="3 4">
    <name type="scientific">candidate division TA06 bacterium</name>
    <dbReference type="NCBI Taxonomy" id="2250710"/>
    <lineage>
        <taxon>Bacteria</taxon>
        <taxon>Bacteria division TA06</taxon>
    </lineage>
</organism>
<dbReference type="Pfam" id="PF18146">
    <property type="entry name" value="CinA_KH"/>
    <property type="match status" value="1"/>
</dbReference>
<dbReference type="InterPro" id="IPR036425">
    <property type="entry name" value="MoaB/Mog-like_dom_sf"/>
</dbReference>
<evidence type="ECO:0000259" key="2">
    <source>
        <dbReference type="SMART" id="SM00852"/>
    </source>
</evidence>
<protein>
    <recommendedName>
        <fullName evidence="1">CinA-like protein</fullName>
    </recommendedName>
</protein>